<dbReference type="Gene3D" id="3.40.50.300">
    <property type="entry name" value="P-loop containing nucleotide triphosphate hydrolases"/>
    <property type="match status" value="2"/>
</dbReference>
<feature type="domain" description="Endonuclease GajA/Old nuclease/RecF-like AAA" evidence="1">
    <location>
        <begin position="1"/>
        <end position="409"/>
    </location>
</feature>
<proteinExistence type="predicted"/>
<dbReference type="PANTHER" id="PTHR43581">
    <property type="entry name" value="ATP/GTP PHOSPHATASE"/>
    <property type="match status" value="1"/>
</dbReference>
<dbReference type="InterPro" id="IPR051396">
    <property type="entry name" value="Bact_Antivir_Def_Nuclease"/>
</dbReference>
<evidence type="ECO:0000259" key="1">
    <source>
        <dbReference type="Pfam" id="PF13175"/>
    </source>
</evidence>
<accession>A0A5J4QJH4</accession>
<dbReference type="InterPro" id="IPR034139">
    <property type="entry name" value="TOPRIM_OLD"/>
</dbReference>
<dbReference type="PANTHER" id="PTHR43581:SF4">
    <property type="entry name" value="ATP_GTP PHOSPHATASE"/>
    <property type="match status" value="1"/>
</dbReference>
<dbReference type="Pfam" id="PF13175">
    <property type="entry name" value="AAA_15"/>
    <property type="match status" value="1"/>
</dbReference>
<feature type="domain" description="OLD protein-like TOPRIM" evidence="2">
    <location>
        <begin position="464"/>
        <end position="528"/>
    </location>
</feature>
<dbReference type="Pfam" id="PF20469">
    <property type="entry name" value="OLD-like_TOPRIM"/>
    <property type="match status" value="1"/>
</dbReference>
<organism evidence="3">
    <name type="scientific">termite gut metagenome</name>
    <dbReference type="NCBI Taxonomy" id="433724"/>
    <lineage>
        <taxon>unclassified sequences</taxon>
        <taxon>metagenomes</taxon>
        <taxon>organismal metagenomes</taxon>
    </lineage>
</organism>
<dbReference type="SUPFAM" id="SSF52540">
    <property type="entry name" value="P-loop containing nucleoside triphosphate hydrolases"/>
    <property type="match status" value="1"/>
</dbReference>
<dbReference type="CDD" id="cd01026">
    <property type="entry name" value="TOPRIM_OLD"/>
    <property type="match status" value="1"/>
</dbReference>
<evidence type="ECO:0000313" key="3">
    <source>
        <dbReference type="EMBL" id="KAA6321054.1"/>
    </source>
</evidence>
<comment type="caution">
    <text evidence="3">The sequence shown here is derived from an EMBL/GenBank/DDBJ whole genome shotgun (WGS) entry which is preliminary data.</text>
</comment>
<sequence>MKIFKIQIENYRLLKNFSIDLEDELSLVIGKNNTGKTSILLVLDKFLNQSEKNKFHFDDFNIEFKNEIKQLIDDEIINEANYKAIGIKLKIFIQYTENCNLENVSRVMMDLDPENNYIVLGFEYLLDYQKYTNLRKDYREFSANEAGKQTLDAEYKQKTFYEFLKQNMPNYFTLHKKSFEVNKETAEVNELKSINLDKESINIKDIINFKYISAKREVANKEANKTLSAQTSDIYEKTEINSEQNQAINKFKDQLTETDNNLSSIYSDLFQEIIKKVGDFGGIKPNESAIRIISTLQHRELLKGNTTVVYRHDEDNELPEHYNGLGYMNLICMIFEIEILVQEFKREKEKKLSDINLLFIEEPEAHTHPQMQYVFIKNIKNLLQEGIKRTDGENRKLQYIISTHSSHIVADSDFNDIKHLKKIASNSVIAKSLRELEQEYKGNGQERNFRFLKQYLTLNRAELFFAEKAIFIEGDTERILLPAMMKKIDNQFPNSPLLSQNISIVEVGNYANVFERFINFVGTKSLIILYSVID</sequence>
<dbReference type="EMBL" id="SNRY01003417">
    <property type="protein sequence ID" value="KAA6321054.1"/>
    <property type="molecule type" value="Genomic_DNA"/>
</dbReference>
<dbReference type="InterPro" id="IPR027417">
    <property type="entry name" value="P-loop_NTPase"/>
</dbReference>
<evidence type="ECO:0000259" key="2">
    <source>
        <dbReference type="Pfam" id="PF20469"/>
    </source>
</evidence>
<reference evidence="3" key="1">
    <citation type="submission" date="2019-03" db="EMBL/GenBank/DDBJ databases">
        <title>Single cell metagenomics reveals metabolic interactions within the superorganism composed of flagellate Streblomastix strix and complex community of Bacteroidetes bacteria on its surface.</title>
        <authorList>
            <person name="Treitli S.C."/>
            <person name="Kolisko M."/>
            <person name="Husnik F."/>
            <person name="Keeling P."/>
            <person name="Hampl V."/>
        </authorList>
    </citation>
    <scope>NUCLEOTIDE SEQUENCE</scope>
    <source>
        <strain evidence="3">STM</strain>
    </source>
</reference>
<name>A0A5J4QJH4_9ZZZZ</name>
<protein>
    <submittedName>
        <fullName evidence="3">Uncharacterized protein</fullName>
    </submittedName>
</protein>
<dbReference type="AlphaFoldDB" id="A0A5J4QJH4"/>
<gene>
    <name evidence="3" type="ORF">EZS27_029249</name>
</gene>
<dbReference type="InterPro" id="IPR041685">
    <property type="entry name" value="AAA_GajA/Old/RecF-like"/>
</dbReference>